<name>A0A0P6XX11_9CHLR</name>
<organism evidence="1 2">
    <name type="scientific">Herpetosiphon geysericola</name>
    <dbReference type="NCBI Taxonomy" id="70996"/>
    <lineage>
        <taxon>Bacteria</taxon>
        <taxon>Bacillati</taxon>
        <taxon>Chloroflexota</taxon>
        <taxon>Chloroflexia</taxon>
        <taxon>Herpetosiphonales</taxon>
        <taxon>Herpetosiphonaceae</taxon>
        <taxon>Herpetosiphon</taxon>
    </lineage>
</organism>
<gene>
    <name evidence="1" type="ORF">SE18_24815</name>
</gene>
<evidence type="ECO:0000313" key="1">
    <source>
        <dbReference type="EMBL" id="KPL80275.1"/>
    </source>
</evidence>
<comment type="caution">
    <text evidence="1">The sequence shown here is derived from an EMBL/GenBank/DDBJ whole genome shotgun (WGS) entry which is preliminary data.</text>
</comment>
<evidence type="ECO:0000313" key="2">
    <source>
        <dbReference type="Proteomes" id="UP000050277"/>
    </source>
</evidence>
<dbReference type="AlphaFoldDB" id="A0A0P6XX11"/>
<proteinExistence type="predicted"/>
<protein>
    <submittedName>
        <fullName evidence="1">Uncharacterized protein</fullName>
    </submittedName>
</protein>
<sequence>MTITYQAIIDQLHQRFATLPSLVRLNASGQNVALLTEEPKTISQCPTLYSLLEHVTYAPSTPVTISDVVILSRLVVADAGSDRCEAALMPYVFDLPATINGSSEGRRLGNWSAMRRGIATVERAEAVWVAIGGKQLYRALDVYTRITLQ</sequence>
<dbReference type="EMBL" id="LGKP01000040">
    <property type="protein sequence ID" value="KPL80275.1"/>
    <property type="molecule type" value="Genomic_DNA"/>
</dbReference>
<accession>A0A0P6XX11</accession>
<keyword evidence="2" id="KW-1185">Reference proteome</keyword>
<dbReference type="Proteomes" id="UP000050277">
    <property type="component" value="Unassembled WGS sequence"/>
</dbReference>
<dbReference type="RefSeq" id="WP_054537164.1">
    <property type="nucleotide sequence ID" value="NZ_LGKP01000040.1"/>
</dbReference>
<dbReference type="OrthoDB" id="9824078at2"/>
<reference evidence="1 2" key="1">
    <citation type="submission" date="2015-07" db="EMBL/GenBank/DDBJ databases">
        <title>Whole genome sequence of Herpetosiphon geysericola DSM 7119.</title>
        <authorList>
            <person name="Hemp J."/>
            <person name="Ward L.M."/>
            <person name="Pace L.A."/>
            <person name="Fischer W.W."/>
        </authorList>
    </citation>
    <scope>NUCLEOTIDE SEQUENCE [LARGE SCALE GENOMIC DNA]</scope>
    <source>
        <strain evidence="1 2">DSM 7119</strain>
    </source>
</reference>